<organism evidence="10 11">
    <name type="scientific">candidate division WOR-3 bacterium JGI_Cruoil_03_51_56</name>
    <dbReference type="NCBI Taxonomy" id="1973747"/>
    <lineage>
        <taxon>Bacteria</taxon>
        <taxon>Bacteria division WOR-3</taxon>
    </lineage>
</organism>
<evidence type="ECO:0000256" key="1">
    <source>
        <dbReference type="ARBA" id="ARBA00008478"/>
    </source>
</evidence>
<evidence type="ECO:0000256" key="3">
    <source>
        <dbReference type="ARBA" id="ARBA00022723"/>
    </source>
</evidence>
<dbReference type="InterPro" id="IPR050192">
    <property type="entry name" value="CopG/NikR_regulator"/>
</dbReference>
<reference evidence="10 11" key="1">
    <citation type="submission" date="2017-07" db="EMBL/GenBank/DDBJ databases">
        <title>Recovery of genomes from metagenomes via a dereplication, aggregation, and scoring strategy.</title>
        <authorList>
            <person name="Sieber C.M."/>
            <person name="Probst A.J."/>
            <person name="Sharrar A."/>
            <person name="Thomas B.C."/>
            <person name="Hess M."/>
            <person name="Tringe S.G."/>
            <person name="Banfield J.F."/>
        </authorList>
    </citation>
    <scope>NUCLEOTIDE SEQUENCE [LARGE SCALE GENOMIC DNA]</scope>
    <source>
        <strain evidence="10">JGI_Cruoil_03_51_56</strain>
    </source>
</reference>
<evidence type="ECO:0000256" key="7">
    <source>
        <dbReference type="HAMAP-Rule" id="MF_00476"/>
    </source>
</evidence>
<dbReference type="InterPro" id="IPR010985">
    <property type="entry name" value="Ribbon_hlx_hlx"/>
</dbReference>
<dbReference type="HAMAP" id="MF_00476">
    <property type="entry name" value="NikR"/>
    <property type="match status" value="1"/>
</dbReference>
<sequence>MIGNKKSSAVRFGVSMETELLARFDKTSRKTGYSCRSEAIRDLIRQRLAEEKLKLGKTEAVGAIIFVYDHEQPDLLHKLTHIQHHYCPEIVSTVHVHLDPRNCLEVIVVRGWADRIQKIADQLTAVKGVKHGKLTLTTAKD</sequence>
<dbReference type="NCBIfam" id="NF002169">
    <property type="entry name" value="PRK01002.1"/>
    <property type="match status" value="1"/>
</dbReference>
<keyword evidence="5 7" id="KW-0238">DNA-binding</keyword>
<dbReference type="NCBIfam" id="NF002815">
    <property type="entry name" value="PRK02967.1"/>
    <property type="match status" value="1"/>
</dbReference>
<dbReference type="GO" id="GO:0003700">
    <property type="term" value="F:DNA-binding transcription factor activity"/>
    <property type="evidence" value="ECO:0007669"/>
    <property type="project" value="UniProtKB-UniRule"/>
</dbReference>
<dbReference type="Proteomes" id="UP000215559">
    <property type="component" value="Unassembled WGS sequence"/>
</dbReference>
<keyword evidence="3 7" id="KW-0479">Metal-binding</keyword>
<dbReference type="InterPro" id="IPR022988">
    <property type="entry name" value="Ni_resp_reg_NikR"/>
</dbReference>
<dbReference type="GO" id="GO:0003677">
    <property type="term" value="F:DNA binding"/>
    <property type="evidence" value="ECO:0007669"/>
    <property type="project" value="UniProtKB-KW"/>
</dbReference>
<feature type="binding site" evidence="7">
    <location>
        <position position="103"/>
    </location>
    <ligand>
        <name>Ni(2+)</name>
        <dbReference type="ChEBI" id="CHEBI:49786"/>
    </ligand>
</feature>
<dbReference type="EMBL" id="NOZP01000005">
    <property type="protein sequence ID" value="OYD17403.1"/>
    <property type="molecule type" value="Genomic_DNA"/>
</dbReference>
<comment type="caution">
    <text evidence="10">The sequence shown here is derived from an EMBL/GenBank/DDBJ whole genome shotgun (WGS) entry which is preliminary data.</text>
</comment>
<dbReference type="GO" id="GO:0016151">
    <property type="term" value="F:nickel cation binding"/>
    <property type="evidence" value="ECO:0007669"/>
    <property type="project" value="UniProtKB-UniRule"/>
</dbReference>
<dbReference type="NCBIfam" id="NF001884">
    <property type="entry name" value="PRK00630.1"/>
    <property type="match status" value="1"/>
</dbReference>
<dbReference type="SUPFAM" id="SSF47598">
    <property type="entry name" value="Ribbon-helix-helix"/>
    <property type="match status" value="1"/>
</dbReference>
<dbReference type="PANTHER" id="PTHR34719:SF2">
    <property type="entry name" value="NICKEL-RESPONSIVE REGULATOR"/>
    <property type="match status" value="1"/>
</dbReference>
<evidence type="ECO:0000256" key="6">
    <source>
        <dbReference type="ARBA" id="ARBA00023163"/>
    </source>
</evidence>
<comment type="function">
    <text evidence="7">Transcriptional regulator.</text>
</comment>
<feature type="domain" description="Transcription factor NikR nickel binding C-terminal" evidence="9">
    <location>
        <begin position="61"/>
        <end position="137"/>
    </location>
</feature>
<dbReference type="AlphaFoldDB" id="A0A235BYH3"/>
<dbReference type="Pfam" id="PF01402">
    <property type="entry name" value="RHH_1"/>
    <property type="match status" value="1"/>
</dbReference>
<dbReference type="InterPro" id="IPR002145">
    <property type="entry name" value="CopG"/>
</dbReference>
<dbReference type="InterPro" id="IPR045865">
    <property type="entry name" value="ACT-like_dom_sf"/>
</dbReference>
<keyword evidence="6 7" id="KW-0804">Transcription</keyword>
<name>A0A235BYH3_UNCW3</name>
<dbReference type="Pfam" id="PF08753">
    <property type="entry name" value="NikR_C"/>
    <property type="match status" value="1"/>
</dbReference>
<evidence type="ECO:0000259" key="8">
    <source>
        <dbReference type="Pfam" id="PF01402"/>
    </source>
</evidence>
<evidence type="ECO:0000256" key="2">
    <source>
        <dbReference type="ARBA" id="ARBA00022596"/>
    </source>
</evidence>
<dbReference type="Gene3D" id="1.10.1220.10">
    <property type="entry name" value="Met repressor-like"/>
    <property type="match status" value="1"/>
</dbReference>
<dbReference type="SUPFAM" id="SSF55021">
    <property type="entry name" value="ACT-like"/>
    <property type="match status" value="1"/>
</dbReference>
<dbReference type="InterPro" id="IPR027271">
    <property type="entry name" value="Acetolactate_synth/TF_NikR_C"/>
</dbReference>
<feature type="binding site" evidence="7">
    <location>
        <position position="84"/>
    </location>
    <ligand>
        <name>Ni(2+)</name>
        <dbReference type="ChEBI" id="CHEBI:49786"/>
    </ligand>
</feature>
<evidence type="ECO:0000259" key="9">
    <source>
        <dbReference type="Pfam" id="PF08753"/>
    </source>
</evidence>
<evidence type="ECO:0000313" key="10">
    <source>
        <dbReference type="EMBL" id="OYD17403.1"/>
    </source>
</evidence>
<feature type="binding site" evidence="7">
    <location>
        <position position="97"/>
    </location>
    <ligand>
        <name>Ni(2+)</name>
        <dbReference type="ChEBI" id="CHEBI:49786"/>
    </ligand>
</feature>
<proteinExistence type="inferred from homology"/>
<evidence type="ECO:0000256" key="5">
    <source>
        <dbReference type="ARBA" id="ARBA00023125"/>
    </source>
</evidence>
<keyword evidence="4 7" id="KW-0805">Transcription regulation</keyword>
<accession>A0A235BYH3</accession>
<dbReference type="PANTHER" id="PTHR34719">
    <property type="entry name" value="NICKEL-RESPONSIVE REGULATOR"/>
    <property type="match status" value="1"/>
</dbReference>
<dbReference type="Gene3D" id="3.30.70.1150">
    <property type="entry name" value="ACT-like. Chain A, domain 2"/>
    <property type="match status" value="1"/>
</dbReference>
<dbReference type="InterPro" id="IPR014864">
    <property type="entry name" value="TF_NikR_Ni-bd_C"/>
</dbReference>
<comment type="cofactor">
    <cofactor evidence="7">
        <name>Ni(2+)</name>
        <dbReference type="ChEBI" id="CHEBI:49786"/>
    </cofactor>
    <text evidence="7">Binds 1 nickel ion per subunit.</text>
</comment>
<feature type="domain" description="Ribbon-helix-helix protein CopG" evidence="8">
    <location>
        <begin position="10"/>
        <end position="51"/>
    </location>
</feature>
<gene>
    <name evidence="10" type="ORF">CH330_00225</name>
</gene>
<dbReference type="NCBIfam" id="NF003381">
    <property type="entry name" value="PRK04460.1"/>
    <property type="match status" value="1"/>
</dbReference>
<feature type="binding site" evidence="7">
    <location>
        <position position="95"/>
    </location>
    <ligand>
        <name>Ni(2+)</name>
        <dbReference type="ChEBI" id="CHEBI:49786"/>
    </ligand>
</feature>
<protein>
    <recommendedName>
        <fullName evidence="7">Putative nickel-responsive regulator</fullName>
    </recommendedName>
</protein>
<dbReference type="GO" id="GO:0010045">
    <property type="term" value="P:response to nickel cation"/>
    <property type="evidence" value="ECO:0007669"/>
    <property type="project" value="InterPro"/>
</dbReference>
<keyword evidence="2 7" id="KW-0533">Nickel</keyword>
<evidence type="ECO:0000256" key="4">
    <source>
        <dbReference type="ARBA" id="ARBA00023015"/>
    </source>
</evidence>
<comment type="similarity">
    <text evidence="1 7">Belongs to the transcriptional regulatory CopG/NikR family.</text>
</comment>
<dbReference type="CDD" id="cd22231">
    <property type="entry name" value="RHH_NikR_HicB-like"/>
    <property type="match status" value="1"/>
</dbReference>
<evidence type="ECO:0000313" key="11">
    <source>
        <dbReference type="Proteomes" id="UP000215559"/>
    </source>
</evidence>
<dbReference type="InterPro" id="IPR013321">
    <property type="entry name" value="Arc_rbn_hlx_hlx"/>
</dbReference>